<sequence length="67" mass="7402">MERGAVDGQLSRNLESGDGHLAVITTLISYRRGTQSLVVSDSKLVKNDFLLFSTGWLVHLNLVSKEE</sequence>
<comment type="caution">
    <text evidence="1">The sequence shown here is derived from an EMBL/GenBank/DDBJ whole genome shotgun (WGS) entry which is preliminary data.</text>
</comment>
<reference evidence="1" key="2">
    <citation type="journal article" date="2023" name="IMA Fungus">
        <title>Comparative genomic study of the Penicillium genus elucidates a diverse pangenome and 15 lateral gene transfer events.</title>
        <authorList>
            <person name="Petersen C."/>
            <person name="Sorensen T."/>
            <person name="Nielsen M.R."/>
            <person name="Sondergaard T.E."/>
            <person name="Sorensen J.L."/>
            <person name="Fitzpatrick D.A."/>
            <person name="Frisvad J.C."/>
            <person name="Nielsen K.L."/>
        </authorList>
    </citation>
    <scope>NUCLEOTIDE SEQUENCE</scope>
    <source>
        <strain evidence="1">IBT 35673</strain>
    </source>
</reference>
<proteinExistence type="predicted"/>
<accession>A0A9W9QJX6</accession>
<name>A0A9W9QJX6_PENBR</name>
<reference evidence="1" key="1">
    <citation type="submission" date="2022-12" db="EMBL/GenBank/DDBJ databases">
        <authorList>
            <person name="Petersen C."/>
        </authorList>
    </citation>
    <scope>NUCLEOTIDE SEQUENCE</scope>
    <source>
        <strain evidence="1">IBT 35673</strain>
    </source>
</reference>
<protein>
    <submittedName>
        <fullName evidence="1">Uncharacterized protein</fullName>
    </submittedName>
</protein>
<evidence type="ECO:0000313" key="1">
    <source>
        <dbReference type="EMBL" id="KAJ5339392.1"/>
    </source>
</evidence>
<dbReference type="EMBL" id="JAPZBQ010000003">
    <property type="protein sequence ID" value="KAJ5339392.1"/>
    <property type="molecule type" value="Genomic_DNA"/>
</dbReference>
<dbReference type="Proteomes" id="UP001147695">
    <property type="component" value="Unassembled WGS sequence"/>
</dbReference>
<dbReference type="AlphaFoldDB" id="A0A9W9QJX6"/>
<organism evidence="1 2">
    <name type="scientific">Penicillium brevicompactum</name>
    <dbReference type="NCBI Taxonomy" id="5074"/>
    <lineage>
        <taxon>Eukaryota</taxon>
        <taxon>Fungi</taxon>
        <taxon>Dikarya</taxon>
        <taxon>Ascomycota</taxon>
        <taxon>Pezizomycotina</taxon>
        <taxon>Eurotiomycetes</taxon>
        <taxon>Eurotiomycetidae</taxon>
        <taxon>Eurotiales</taxon>
        <taxon>Aspergillaceae</taxon>
        <taxon>Penicillium</taxon>
    </lineage>
</organism>
<evidence type="ECO:0000313" key="2">
    <source>
        <dbReference type="Proteomes" id="UP001147695"/>
    </source>
</evidence>
<gene>
    <name evidence="1" type="ORF">N7452_006120</name>
</gene>